<keyword evidence="7 10" id="KW-1133">Transmembrane helix</keyword>
<dbReference type="PANTHER" id="PTHR30012:SF7">
    <property type="entry name" value="PROTEIN TRANSPORT PROTEIN HOFC HOMOLOG"/>
    <property type="match status" value="1"/>
</dbReference>
<dbReference type="InterPro" id="IPR018076">
    <property type="entry name" value="T2SS_GspF_dom"/>
</dbReference>
<comment type="similarity">
    <text evidence="2 9">Belongs to the GSP F family.</text>
</comment>
<dbReference type="GO" id="GO:0005886">
    <property type="term" value="C:plasma membrane"/>
    <property type="evidence" value="ECO:0007669"/>
    <property type="project" value="UniProtKB-SubCell"/>
</dbReference>
<comment type="caution">
    <text evidence="12">The sequence shown here is derived from an EMBL/GenBank/DDBJ whole genome shotgun (WGS) entry which is preliminary data.</text>
</comment>
<evidence type="ECO:0000256" key="8">
    <source>
        <dbReference type="ARBA" id="ARBA00023136"/>
    </source>
</evidence>
<accession>A0A4R1Y5M3</accession>
<dbReference type="EMBL" id="SLVJ01000001">
    <property type="protein sequence ID" value="TCM71022.1"/>
    <property type="molecule type" value="Genomic_DNA"/>
</dbReference>
<evidence type="ECO:0000256" key="6">
    <source>
        <dbReference type="ARBA" id="ARBA00022692"/>
    </source>
</evidence>
<reference evidence="12 13" key="1">
    <citation type="submission" date="2019-03" db="EMBL/GenBank/DDBJ databases">
        <title>Genomic analyses of the natural microbiome of Caenorhabditis elegans.</title>
        <authorList>
            <person name="Samuel B."/>
        </authorList>
    </citation>
    <scope>NUCLEOTIDE SEQUENCE [LARGE SCALE GENOMIC DNA]</scope>
    <source>
        <strain evidence="12 13">JUb89</strain>
    </source>
</reference>
<dbReference type="PRINTS" id="PR00812">
    <property type="entry name" value="BCTERIALGSPF"/>
</dbReference>
<protein>
    <submittedName>
        <fullName evidence="12">Type IV pilus assembly protein PilC</fullName>
    </submittedName>
</protein>
<keyword evidence="4" id="KW-1003">Cell membrane</keyword>
<feature type="domain" description="Type II secretion system protein GspF" evidence="11">
    <location>
        <begin position="76"/>
        <end position="199"/>
    </location>
</feature>
<evidence type="ECO:0000259" key="11">
    <source>
        <dbReference type="Pfam" id="PF00482"/>
    </source>
</evidence>
<dbReference type="Gene3D" id="1.20.81.30">
    <property type="entry name" value="Type II secretion system (T2SS), domain F"/>
    <property type="match status" value="2"/>
</dbReference>
<keyword evidence="13" id="KW-1185">Reference proteome</keyword>
<dbReference type="InterPro" id="IPR003004">
    <property type="entry name" value="GspF/PilC"/>
</dbReference>
<sequence>MALKINKKIPDPIYSYEGVDPKGKILKGELSARSLTLAKITLKKKGLNLKSIREKRHRRFDALTKKKIKSLDICIFTRQLATMIKAGVPLVQSFEIVADGLDNPSMREVVLGIKSHVEGGTTFARALAHYPQHFDHLFCSLVDSGEQSGSLELMLDRVAIYKEKSQVLKQKIKKAMKYPATVTLVALVVTIILMVKVVPIFQDLFASFGSELPAFTQVVVDLSKWMQQYWWMLIGFIVALSYALIQTKKRSKAFRDRLDRLSLKIPILGDLVYKSIIARFSRTLATTYAAGVPLIDALEFTAGATNNVIFQDAVMKIRDDIATGQQLQLAMRASQLFPSMAVQMVAIGEESGSLDAMLDKVANHFESEVDNAVDGLTAMMEPLIMAVLGVLVGGLVIAMYLPIFKMGSVV</sequence>
<evidence type="ECO:0000256" key="3">
    <source>
        <dbReference type="ARBA" id="ARBA00022448"/>
    </source>
</evidence>
<evidence type="ECO:0000256" key="10">
    <source>
        <dbReference type="SAM" id="Phobius"/>
    </source>
</evidence>
<comment type="subcellular location">
    <subcellularLocation>
        <location evidence="1 9">Cell inner membrane</location>
        <topology evidence="1 9">Multi-pass membrane protein</topology>
    </subcellularLocation>
</comment>
<name>A0A4R1Y5M3_ACICA</name>
<dbReference type="AlphaFoldDB" id="A0A4R1Y5M3"/>
<proteinExistence type="inferred from homology"/>
<keyword evidence="3 9" id="KW-0813">Transport</keyword>
<dbReference type="PROSITE" id="PS00874">
    <property type="entry name" value="T2SP_F"/>
    <property type="match status" value="1"/>
</dbReference>
<evidence type="ECO:0000313" key="12">
    <source>
        <dbReference type="EMBL" id="TCM71022.1"/>
    </source>
</evidence>
<dbReference type="OrthoDB" id="9805682at2"/>
<keyword evidence="8 10" id="KW-0472">Membrane</keyword>
<feature type="transmembrane region" description="Helical" evidence="10">
    <location>
        <begin position="178"/>
        <end position="201"/>
    </location>
</feature>
<evidence type="ECO:0000256" key="5">
    <source>
        <dbReference type="ARBA" id="ARBA00022519"/>
    </source>
</evidence>
<dbReference type="Pfam" id="PF00482">
    <property type="entry name" value="T2SSF"/>
    <property type="match status" value="2"/>
</dbReference>
<evidence type="ECO:0000256" key="1">
    <source>
        <dbReference type="ARBA" id="ARBA00004429"/>
    </source>
</evidence>
<organism evidence="12 13">
    <name type="scientific">Acinetobacter calcoaceticus</name>
    <dbReference type="NCBI Taxonomy" id="471"/>
    <lineage>
        <taxon>Bacteria</taxon>
        <taxon>Pseudomonadati</taxon>
        <taxon>Pseudomonadota</taxon>
        <taxon>Gammaproteobacteria</taxon>
        <taxon>Moraxellales</taxon>
        <taxon>Moraxellaceae</taxon>
        <taxon>Acinetobacter</taxon>
        <taxon>Acinetobacter calcoaceticus/baumannii complex</taxon>
    </lineage>
</organism>
<gene>
    <name evidence="12" type="ORF">EC844_101303</name>
</gene>
<evidence type="ECO:0000256" key="4">
    <source>
        <dbReference type="ARBA" id="ARBA00022475"/>
    </source>
</evidence>
<evidence type="ECO:0000256" key="2">
    <source>
        <dbReference type="ARBA" id="ARBA00005745"/>
    </source>
</evidence>
<feature type="transmembrane region" description="Helical" evidence="10">
    <location>
        <begin position="383"/>
        <end position="403"/>
    </location>
</feature>
<dbReference type="Proteomes" id="UP000294963">
    <property type="component" value="Unassembled WGS sequence"/>
</dbReference>
<evidence type="ECO:0000313" key="13">
    <source>
        <dbReference type="Proteomes" id="UP000294963"/>
    </source>
</evidence>
<keyword evidence="6 9" id="KW-0812">Transmembrane</keyword>
<evidence type="ECO:0000256" key="7">
    <source>
        <dbReference type="ARBA" id="ARBA00022989"/>
    </source>
</evidence>
<dbReference type="FunFam" id="1.20.81.30:FF:000001">
    <property type="entry name" value="Type II secretion system protein F"/>
    <property type="match status" value="2"/>
</dbReference>
<dbReference type="PANTHER" id="PTHR30012">
    <property type="entry name" value="GENERAL SECRETION PATHWAY PROTEIN"/>
    <property type="match status" value="1"/>
</dbReference>
<feature type="domain" description="Type II secretion system protein GspF" evidence="11">
    <location>
        <begin position="280"/>
        <end position="402"/>
    </location>
</feature>
<dbReference type="InterPro" id="IPR042094">
    <property type="entry name" value="T2SS_GspF_sf"/>
</dbReference>
<feature type="transmembrane region" description="Helical" evidence="10">
    <location>
        <begin position="228"/>
        <end position="245"/>
    </location>
</feature>
<dbReference type="InterPro" id="IPR001992">
    <property type="entry name" value="T2SS_GspF/T4SS_PilC_CS"/>
</dbReference>
<dbReference type="GO" id="GO:0015628">
    <property type="term" value="P:protein secretion by the type II secretion system"/>
    <property type="evidence" value="ECO:0007669"/>
    <property type="project" value="TreeGrafter"/>
</dbReference>
<keyword evidence="5" id="KW-0997">Cell inner membrane</keyword>
<evidence type="ECO:0000256" key="9">
    <source>
        <dbReference type="RuleBase" id="RU003923"/>
    </source>
</evidence>